<evidence type="ECO:0000313" key="1">
    <source>
        <dbReference type="EMBL" id="KAK0652634.1"/>
    </source>
</evidence>
<comment type="caution">
    <text evidence="1">The sequence shown here is derived from an EMBL/GenBank/DDBJ whole genome shotgun (WGS) entry which is preliminary data.</text>
</comment>
<dbReference type="EMBL" id="JAULSV010000002">
    <property type="protein sequence ID" value="KAK0652634.1"/>
    <property type="molecule type" value="Genomic_DNA"/>
</dbReference>
<accession>A0AA39YHC5</accession>
<dbReference type="PANTHER" id="PTHR33112">
    <property type="entry name" value="DOMAIN PROTEIN, PUTATIVE-RELATED"/>
    <property type="match status" value="1"/>
</dbReference>
<dbReference type="Proteomes" id="UP001174936">
    <property type="component" value="Unassembled WGS sequence"/>
</dbReference>
<proteinExistence type="predicted"/>
<gene>
    <name evidence="1" type="ORF">B0T16DRAFT_387865</name>
</gene>
<evidence type="ECO:0000313" key="2">
    <source>
        <dbReference type="Proteomes" id="UP001174936"/>
    </source>
</evidence>
<dbReference type="PANTHER" id="PTHR33112:SF16">
    <property type="entry name" value="HETEROKARYON INCOMPATIBILITY DOMAIN-CONTAINING PROTEIN"/>
    <property type="match status" value="1"/>
</dbReference>
<keyword evidence="2" id="KW-1185">Reference proteome</keyword>
<protein>
    <recommendedName>
        <fullName evidence="3">Heterokaryon incompatibility domain-containing protein</fullName>
    </recommendedName>
</protein>
<dbReference type="AlphaFoldDB" id="A0AA39YHC5"/>
<organism evidence="1 2">
    <name type="scientific">Cercophora newfieldiana</name>
    <dbReference type="NCBI Taxonomy" id="92897"/>
    <lineage>
        <taxon>Eukaryota</taxon>
        <taxon>Fungi</taxon>
        <taxon>Dikarya</taxon>
        <taxon>Ascomycota</taxon>
        <taxon>Pezizomycotina</taxon>
        <taxon>Sordariomycetes</taxon>
        <taxon>Sordariomycetidae</taxon>
        <taxon>Sordariales</taxon>
        <taxon>Lasiosphaeriaceae</taxon>
        <taxon>Cercophora</taxon>
    </lineage>
</organism>
<sequence>MRDAISLCKICLRLFGDLQHRIKDEGRADLPKTDAVVRDDYHPDIESWQSAVQAGCNICQAVRDALPPDLLRVLGDQALRESLFETGKPILRSTCRAMSHRANPVKGAVLQPEASVLNDSGPIRSWTYVDDWLHSCVASHSQCRPANTGEATWYPTRLLDIGAPKKNECDDNDLSVRLIDTALTTPIGPYVTLSHRWASSGDPVLTTTDNIEAFKGQVPRLPKTFRDAIKVTQERLLSPRVIHFARRQLYWECNELWANETDPDGFTQDPDADYDTASRAKKEFSLIFSAASWPQPNGETAKSPPEEQAMDLAGKRSYLWQLVVRWYTPKALSFDSDRLPALSGIAKYLQPYIAPPGAEYLAGIWRHPLTVLQLSWGTKFPSAISANHSDTKGTPTWSWAVTNNRQVWFACHICPEYILGRGWKSRLERRCTILDAQTTLATADPMGSVSGGFLLLEGHMNRVFLSTEKSHFTCAPDNARIRGSVYLDRQGIDSADELYLFSLCSTSECREGLTQLDHFSYLILSPVRNGGQTGVYERCGLMWSSHAWYNYEERDISQLWETRAGQDGMIPSEGGFDPEKGYRIRVI</sequence>
<evidence type="ECO:0008006" key="3">
    <source>
        <dbReference type="Google" id="ProtNLM"/>
    </source>
</evidence>
<reference evidence="1" key="1">
    <citation type="submission" date="2023-06" db="EMBL/GenBank/DDBJ databases">
        <title>Genome-scale phylogeny and comparative genomics of the fungal order Sordariales.</title>
        <authorList>
            <consortium name="Lawrence Berkeley National Laboratory"/>
            <person name="Hensen N."/>
            <person name="Bonometti L."/>
            <person name="Westerberg I."/>
            <person name="Brannstrom I.O."/>
            <person name="Guillou S."/>
            <person name="Cros-Aarteil S."/>
            <person name="Calhoun S."/>
            <person name="Haridas S."/>
            <person name="Kuo A."/>
            <person name="Mondo S."/>
            <person name="Pangilinan J."/>
            <person name="Riley R."/>
            <person name="Labutti K."/>
            <person name="Andreopoulos B."/>
            <person name="Lipzen A."/>
            <person name="Chen C."/>
            <person name="Yanf M."/>
            <person name="Daum C."/>
            <person name="Ng V."/>
            <person name="Clum A."/>
            <person name="Steindorff A."/>
            <person name="Ohm R."/>
            <person name="Martin F."/>
            <person name="Silar P."/>
            <person name="Natvig D."/>
            <person name="Lalanne C."/>
            <person name="Gautier V."/>
            <person name="Ament-Velasquez S.L."/>
            <person name="Kruys A."/>
            <person name="Hutchinson M.I."/>
            <person name="Powell A.J."/>
            <person name="Barry K."/>
            <person name="Miller A.N."/>
            <person name="Grigoriev I.V."/>
            <person name="Debuchy R."/>
            <person name="Gladieux P."/>
            <person name="Thoren M.H."/>
            <person name="Johannesson H."/>
        </authorList>
    </citation>
    <scope>NUCLEOTIDE SEQUENCE</scope>
    <source>
        <strain evidence="1">SMH2532-1</strain>
    </source>
</reference>
<name>A0AA39YHC5_9PEZI</name>